<organism evidence="2 3">
    <name type="scientific">Macrosiphum euphorbiae</name>
    <name type="common">potato aphid</name>
    <dbReference type="NCBI Taxonomy" id="13131"/>
    <lineage>
        <taxon>Eukaryota</taxon>
        <taxon>Metazoa</taxon>
        <taxon>Ecdysozoa</taxon>
        <taxon>Arthropoda</taxon>
        <taxon>Hexapoda</taxon>
        <taxon>Insecta</taxon>
        <taxon>Pterygota</taxon>
        <taxon>Neoptera</taxon>
        <taxon>Paraneoptera</taxon>
        <taxon>Hemiptera</taxon>
        <taxon>Sternorrhyncha</taxon>
        <taxon>Aphidomorpha</taxon>
        <taxon>Aphidoidea</taxon>
        <taxon>Aphididae</taxon>
        <taxon>Macrosiphini</taxon>
        <taxon>Macrosiphum</taxon>
    </lineage>
</organism>
<dbReference type="Proteomes" id="UP001160148">
    <property type="component" value="Unassembled WGS sequence"/>
</dbReference>
<evidence type="ECO:0000313" key="3">
    <source>
        <dbReference type="Proteomes" id="UP001160148"/>
    </source>
</evidence>
<accession>A0AAV0VJS5</accession>
<name>A0AAV0VJS5_9HEMI</name>
<proteinExistence type="predicted"/>
<reference evidence="2 3" key="1">
    <citation type="submission" date="2023-01" db="EMBL/GenBank/DDBJ databases">
        <authorList>
            <person name="Whitehead M."/>
        </authorList>
    </citation>
    <scope>NUCLEOTIDE SEQUENCE [LARGE SCALE GENOMIC DNA]</scope>
</reference>
<feature type="signal peptide" evidence="1">
    <location>
        <begin position="1"/>
        <end position="25"/>
    </location>
</feature>
<dbReference type="AlphaFoldDB" id="A0AAV0VJS5"/>
<gene>
    <name evidence="2" type="ORF">MEUPH1_LOCUS1666</name>
</gene>
<keyword evidence="1" id="KW-0732">Signal</keyword>
<feature type="chain" id="PRO_5043449137" description="Secreted protein" evidence="1">
    <location>
        <begin position="26"/>
        <end position="117"/>
    </location>
</feature>
<sequence length="117" mass="13124">MFYFLHKSISFVAVLTIDLANPISALEHRGTIGKQSRFSFTTSPSPYSARMRANECTLLLGRGEVGRATNMIAHNASGRRRDTPASRSVDDYVRDQPKALVKVDSSVFPRRLRGRRI</sequence>
<keyword evidence="3" id="KW-1185">Reference proteome</keyword>
<evidence type="ECO:0008006" key="4">
    <source>
        <dbReference type="Google" id="ProtNLM"/>
    </source>
</evidence>
<comment type="caution">
    <text evidence="2">The sequence shown here is derived from an EMBL/GenBank/DDBJ whole genome shotgun (WGS) entry which is preliminary data.</text>
</comment>
<evidence type="ECO:0000256" key="1">
    <source>
        <dbReference type="SAM" id="SignalP"/>
    </source>
</evidence>
<dbReference type="EMBL" id="CARXXK010000001">
    <property type="protein sequence ID" value="CAI6344544.1"/>
    <property type="molecule type" value="Genomic_DNA"/>
</dbReference>
<protein>
    <recommendedName>
        <fullName evidence="4">Secreted protein</fullName>
    </recommendedName>
</protein>
<evidence type="ECO:0000313" key="2">
    <source>
        <dbReference type="EMBL" id="CAI6344544.1"/>
    </source>
</evidence>